<reference evidence="5" key="1">
    <citation type="submission" date="2020-11" db="EMBL/GenBank/DDBJ databases">
        <title>Genome seq and assembly of Planobacterium sp.</title>
        <authorList>
            <person name="Chhetri G."/>
        </authorList>
    </citation>
    <scope>NUCLEOTIDE SEQUENCE</scope>
    <source>
        <strain evidence="5">GCR5</strain>
    </source>
</reference>
<keyword evidence="2" id="KW-0012">Acyltransferase</keyword>
<organism evidence="5 6">
    <name type="scientific">Planobacterium oryzisoli</name>
    <dbReference type="NCBI Taxonomy" id="2771435"/>
    <lineage>
        <taxon>Bacteria</taxon>
        <taxon>Pseudomonadati</taxon>
        <taxon>Bacteroidota</taxon>
        <taxon>Flavobacteriia</taxon>
        <taxon>Flavobacteriales</taxon>
        <taxon>Weeksellaceae</taxon>
        <taxon>Chryseobacterium group</taxon>
        <taxon>Chryseobacterium</taxon>
    </lineage>
</organism>
<dbReference type="GO" id="GO:0006633">
    <property type="term" value="P:fatty acid biosynthetic process"/>
    <property type="evidence" value="ECO:0007669"/>
    <property type="project" value="InterPro"/>
</dbReference>
<dbReference type="SUPFAM" id="SSF53901">
    <property type="entry name" value="Thiolase-like"/>
    <property type="match status" value="1"/>
</dbReference>
<evidence type="ECO:0000259" key="3">
    <source>
        <dbReference type="Pfam" id="PF08541"/>
    </source>
</evidence>
<dbReference type="PANTHER" id="PTHR34069:SF2">
    <property type="entry name" value="BETA-KETOACYL-[ACYL-CARRIER-PROTEIN] SYNTHASE III"/>
    <property type="match status" value="1"/>
</dbReference>
<dbReference type="GO" id="GO:0044550">
    <property type="term" value="P:secondary metabolite biosynthetic process"/>
    <property type="evidence" value="ECO:0007669"/>
    <property type="project" value="TreeGrafter"/>
</dbReference>
<accession>A0A930YWS6</accession>
<evidence type="ECO:0000259" key="4">
    <source>
        <dbReference type="Pfam" id="PF08545"/>
    </source>
</evidence>
<dbReference type="EMBL" id="JADKYY010000010">
    <property type="protein sequence ID" value="MBF5027790.1"/>
    <property type="molecule type" value="Genomic_DNA"/>
</dbReference>
<feature type="domain" description="Beta-ketoacyl-[acyl-carrier-protein] synthase III N-terminal" evidence="4">
    <location>
        <begin position="129"/>
        <end position="202"/>
    </location>
</feature>
<comment type="caution">
    <text evidence="5">The sequence shown here is derived from an EMBL/GenBank/DDBJ whole genome shotgun (WGS) entry which is preliminary data.</text>
</comment>
<dbReference type="Gene3D" id="3.40.47.10">
    <property type="match status" value="2"/>
</dbReference>
<proteinExistence type="predicted"/>
<dbReference type="GO" id="GO:0004315">
    <property type="term" value="F:3-oxoacyl-[acyl-carrier-protein] synthase activity"/>
    <property type="evidence" value="ECO:0007669"/>
    <property type="project" value="InterPro"/>
</dbReference>
<gene>
    <name evidence="5" type="ORF">IC612_08285</name>
</gene>
<dbReference type="InterPro" id="IPR013751">
    <property type="entry name" value="ACP_syn_III_N"/>
</dbReference>
<evidence type="ECO:0000313" key="5">
    <source>
        <dbReference type="EMBL" id="MBF5027790.1"/>
    </source>
</evidence>
<dbReference type="RefSeq" id="WP_194739749.1">
    <property type="nucleotide sequence ID" value="NZ_JADKYY010000010.1"/>
</dbReference>
<name>A0A930YWS6_9FLAO</name>
<keyword evidence="6" id="KW-1185">Reference proteome</keyword>
<dbReference type="AlphaFoldDB" id="A0A930YWS6"/>
<dbReference type="CDD" id="cd00830">
    <property type="entry name" value="KAS_III"/>
    <property type="match status" value="1"/>
</dbReference>
<dbReference type="Proteomes" id="UP000694480">
    <property type="component" value="Unassembled WGS sequence"/>
</dbReference>
<protein>
    <submittedName>
        <fullName evidence="5">Ketoacyl-ACP synthase III</fullName>
    </submittedName>
</protein>
<evidence type="ECO:0000256" key="2">
    <source>
        <dbReference type="ARBA" id="ARBA00023315"/>
    </source>
</evidence>
<evidence type="ECO:0000313" key="6">
    <source>
        <dbReference type="Proteomes" id="UP000694480"/>
    </source>
</evidence>
<evidence type="ECO:0000256" key="1">
    <source>
        <dbReference type="ARBA" id="ARBA00022679"/>
    </source>
</evidence>
<dbReference type="InterPro" id="IPR013747">
    <property type="entry name" value="ACP_syn_III_C"/>
</dbReference>
<keyword evidence="1" id="KW-0808">Transferase</keyword>
<sequence length="355" mass="39150">MPNTIIIGSGSYIPSLTISGKDFEDSVFYDDNNVLIDKPSKEVIQKFVEITEIEERRYLEPGMVNSDMAAKAAKIAIEDSGIDPESLDYIISATNFGDVDEHGQQSFMPSLSAIIKNKLGIANPRCVNYDMIFGCPGWIEALILADTLIKAGKAKTILVVGSETLSKVTDSFDRNKMIFADGAAGVVVQATEREDVGILSTNTLCFNGEEIEYLENARSLNPMADQSKKYIRMRGRKIYEFALKHVPDAMKATVEKAGLSIEQLDKILLHQANAKMDHAIISRLFKLYGISNYDHSVAPMTIQRFGNSSVATVPTMYDLIKRGRMEGQHFDPKGYVLMASVGAGMNINAVIYKHG</sequence>
<dbReference type="PANTHER" id="PTHR34069">
    <property type="entry name" value="3-OXOACYL-[ACYL-CARRIER-PROTEIN] SYNTHASE 3"/>
    <property type="match status" value="1"/>
</dbReference>
<dbReference type="Pfam" id="PF08541">
    <property type="entry name" value="ACP_syn_III_C"/>
    <property type="match status" value="1"/>
</dbReference>
<dbReference type="Pfam" id="PF08545">
    <property type="entry name" value="ACP_syn_III"/>
    <property type="match status" value="1"/>
</dbReference>
<feature type="domain" description="Beta-ketoacyl-[acyl-carrier-protein] synthase III C-terminal" evidence="3">
    <location>
        <begin position="255"/>
        <end position="353"/>
    </location>
</feature>
<dbReference type="InterPro" id="IPR016039">
    <property type="entry name" value="Thiolase-like"/>
</dbReference>